<sequence>MRNTSITPPKSLVLLEDLSNGREQVPIVCVVDQDVMGEPCSPSCSLCTSENSRPSDVDGALRPWDSLFMALSDFWILHWDLTPREEQCSPHSCDHVSMFDNDNTKARDIHGQLMCSQFPYDSVGQIIVEGWGVRAGELISHGTSVCEYIGEVLNDQEVNKRGEKYDQVGCCYLYDIDAYLDTSGSRGLSKPFVIDAIQPPDMVTALGDPHPKLQQQCHMTVATHNAGTAPINPHPKLQQQCHMMWLHRMQQQHQVTTYQTPTAVSHDGGCPML</sequence>
<evidence type="ECO:0000313" key="2">
    <source>
        <dbReference type="EMBL" id="CAK9212615.1"/>
    </source>
</evidence>
<dbReference type="PANTHER" id="PTHR47325">
    <property type="entry name" value="HISTONE-LYSINE N-METHYLTRANSFERASE SUVR5"/>
    <property type="match status" value="1"/>
</dbReference>
<reference evidence="2" key="1">
    <citation type="submission" date="2024-02" db="EMBL/GenBank/DDBJ databases">
        <authorList>
            <consortium name="ELIXIR-Norway"/>
            <consortium name="Elixir Norway"/>
        </authorList>
    </citation>
    <scope>NUCLEOTIDE SEQUENCE</scope>
</reference>
<evidence type="ECO:0000259" key="1">
    <source>
        <dbReference type="Pfam" id="PF00856"/>
    </source>
</evidence>
<keyword evidence="3" id="KW-1185">Reference proteome</keyword>
<dbReference type="EMBL" id="OZ019911">
    <property type="protein sequence ID" value="CAK9212615.1"/>
    <property type="molecule type" value="Genomic_DNA"/>
</dbReference>
<dbReference type="Gene3D" id="2.170.270.10">
    <property type="entry name" value="SET domain"/>
    <property type="match status" value="1"/>
</dbReference>
<evidence type="ECO:0000313" key="3">
    <source>
        <dbReference type="Proteomes" id="UP001497512"/>
    </source>
</evidence>
<gene>
    <name evidence="2" type="ORF">CSSPTR1EN2_LOCUS11325</name>
</gene>
<name>A0ABP0U4R6_9BRYO</name>
<accession>A0ABP0U4R6</accession>
<dbReference type="PANTHER" id="PTHR47325:SF1">
    <property type="entry name" value="HISTONE-LYSINE N-METHYLTRANSFERASE SUVR5"/>
    <property type="match status" value="1"/>
</dbReference>
<dbReference type="Pfam" id="PF00856">
    <property type="entry name" value="SET"/>
    <property type="match status" value="1"/>
</dbReference>
<dbReference type="SUPFAM" id="SSF82199">
    <property type="entry name" value="SET domain"/>
    <property type="match status" value="1"/>
</dbReference>
<protein>
    <recommendedName>
        <fullName evidence="1">SET domain-containing protein</fullName>
    </recommendedName>
</protein>
<dbReference type="InterPro" id="IPR046341">
    <property type="entry name" value="SET_dom_sf"/>
</dbReference>
<organism evidence="2 3">
    <name type="scientific">Sphagnum troendelagicum</name>
    <dbReference type="NCBI Taxonomy" id="128251"/>
    <lineage>
        <taxon>Eukaryota</taxon>
        <taxon>Viridiplantae</taxon>
        <taxon>Streptophyta</taxon>
        <taxon>Embryophyta</taxon>
        <taxon>Bryophyta</taxon>
        <taxon>Sphagnophytina</taxon>
        <taxon>Sphagnopsida</taxon>
        <taxon>Sphagnales</taxon>
        <taxon>Sphagnaceae</taxon>
        <taxon>Sphagnum</taxon>
    </lineage>
</organism>
<proteinExistence type="predicted"/>
<feature type="domain" description="SET" evidence="1">
    <location>
        <begin position="130"/>
        <end position="181"/>
    </location>
</feature>
<dbReference type="Proteomes" id="UP001497512">
    <property type="component" value="Chromosome 19"/>
</dbReference>
<dbReference type="InterPro" id="IPR001214">
    <property type="entry name" value="SET_dom"/>
</dbReference>